<dbReference type="EMBL" id="NCKU01000117">
    <property type="protein sequence ID" value="RWS17113.1"/>
    <property type="molecule type" value="Genomic_DNA"/>
</dbReference>
<feature type="domain" description="PFU" evidence="7">
    <location>
        <begin position="359"/>
        <end position="458"/>
    </location>
</feature>
<dbReference type="GO" id="GO:0005634">
    <property type="term" value="C:nucleus"/>
    <property type="evidence" value="ECO:0007669"/>
    <property type="project" value="TreeGrafter"/>
</dbReference>
<dbReference type="Proteomes" id="UP000285301">
    <property type="component" value="Unassembled WGS sequence"/>
</dbReference>
<gene>
    <name evidence="9" type="ORF">B4U79_15780</name>
</gene>
<evidence type="ECO:0000313" key="9">
    <source>
        <dbReference type="EMBL" id="RWS17113.1"/>
    </source>
</evidence>
<sequence>MEKSVFRLRKAIQCHSMDIRSVASFPGHGFVTASRDRLCKVFLPQKTNADFIEAQCFVGAQHYVSCVCVLHDEDTAESIVFAGSNDAIIYAFTIDKSESNKELLGHSGTVCSLTADNKNGLIASGSWDNTAIVWKDCKSVCTLVGHEAAVWGTAFIVNELLTASADKTLKLWDIGTGKCKVTFTGHSDCVRGITVLSEDQFLSCSNDATVRQWKKSGEPIATFYGHDNFIYSISSFYDHKFVTCSEDRTVRIWNQGQVEQTIRLPAPTLWSVVCFDDNNFVVGASNGKVYVFTRDPNLQASAEEQQELEQEVSKSVLPMSELGDIKISELPEKEVLLAPGKKEGQTKLVREGQNVSVYQWSCINMMWTKVGDVVGAAGTSKDPSQKVLYEGKEYDYVFDVDIQEGVPPLKLPYNVTENPWKTAQDFIHKHNLSQLYLDQIANFIIKNTKGMVVEQASSMPSDPFTGSGRYVPDTSATANGVFATDSEYFPQKSYLFFETANIEGIARKLKEFSELVPPDVKITAEDIKLLLKLSDLSAEATVEQIALIKLLISWPKQYIFPALDLLRLSVLLPKVTETLCTSKDSIRLLDTLLIYATDSSSTPNQMLSLRTLCNLFSHQLGQAFMVNYSSTIFKALGMSNIQTTHKNVQIALSTIFLNYAVYLSTDSNTALKMECLSSITFIIKEKIDGEAMFRLLVALGTLLSDKQLLNLSKSEELYNLIANLKTCTNPEKVGKCAEKICKLLRSS</sequence>
<feature type="repeat" description="WD" evidence="6">
    <location>
        <begin position="103"/>
        <end position="135"/>
    </location>
</feature>
<dbReference type="Pfam" id="PF00400">
    <property type="entry name" value="WD40"/>
    <property type="match status" value="5"/>
</dbReference>
<evidence type="ECO:0000256" key="4">
    <source>
        <dbReference type="ARBA" id="ARBA00022574"/>
    </source>
</evidence>
<dbReference type="InterPro" id="IPR038122">
    <property type="entry name" value="PFU_sf"/>
</dbReference>
<comment type="caution">
    <text evidence="9">The sequence shown here is derived from an EMBL/GenBank/DDBJ whole genome shotgun (WGS) entry which is preliminary data.</text>
</comment>
<dbReference type="SUPFAM" id="SSF50978">
    <property type="entry name" value="WD40 repeat-like"/>
    <property type="match status" value="1"/>
</dbReference>
<dbReference type="SMART" id="SM00320">
    <property type="entry name" value="WD40"/>
    <property type="match status" value="7"/>
</dbReference>
<dbReference type="InterPro" id="IPR013535">
    <property type="entry name" value="PUL_dom"/>
</dbReference>
<dbReference type="STRING" id="1965070.A0A3S3SPI2"/>
<name>A0A3S3SPI2_9ACAR</name>
<accession>A0A3S3SPI2</accession>
<dbReference type="Gene3D" id="3.10.20.870">
    <property type="entry name" value="PFU (PLAA family ubiquitin binding), C-terminal domain"/>
    <property type="match status" value="1"/>
</dbReference>
<evidence type="ECO:0000313" key="10">
    <source>
        <dbReference type="Proteomes" id="UP000285301"/>
    </source>
</evidence>
<dbReference type="Gene3D" id="1.25.10.10">
    <property type="entry name" value="Leucine-rich Repeat Variant"/>
    <property type="match status" value="1"/>
</dbReference>
<evidence type="ECO:0000256" key="1">
    <source>
        <dbReference type="ARBA" id="ARBA00004496"/>
    </source>
</evidence>
<keyword evidence="3" id="KW-0963">Cytoplasm</keyword>
<dbReference type="InterPro" id="IPR036322">
    <property type="entry name" value="WD40_repeat_dom_sf"/>
</dbReference>
<dbReference type="GO" id="GO:0043130">
    <property type="term" value="F:ubiquitin binding"/>
    <property type="evidence" value="ECO:0007669"/>
    <property type="project" value="TreeGrafter"/>
</dbReference>
<dbReference type="PROSITE" id="PS50082">
    <property type="entry name" value="WD_REPEATS_2"/>
    <property type="match status" value="3"/>
</dbReference>
<dbReference type="InterPro" id="IPR011989">
    <property type="entry name" value="ARM-like"/>
</dbReference>
<evidence type="ECO:0000256" key="6">
    <source>
        <dbReference type="PROSITE-ProRule" id="PRU00221"/>
    </source>
</evidence>
<dbReference type="InterPro" id="IPR015155">
    <property type="entry name" value="PFU"/>
</dbReference>
<feature type="domain" description="PUL" evidence="8">
    <location>
        <begin position="487"/>
        <end position="743"/>
    </location>
</feature>
<evidence type="ECO:0000256" key="3">
    <source>
        <dbReference type="ARBA" id="ARBA00022490"/>
    </source>
</evidence>
<protein>
    <submittedName>
        <fullName evidence="9">Phospholipase A-2-activating protein-like protein</fullName>
    </submittedName>
</protein>
<dbReference type="PROSITE" id="PS50294">
    <property type="entry name" value="WD_REPEATS_REGION"/>
    <property type="match status" value="2"/>
</dbReference>
<evidence type="ECO:0000256" key="5">
    <source>
        <dbReference type="ARBA" id="ARBA00022737"/>
    </source>
</evidence>
<dbReference type="CDD" id="cd00200">
    <property type="entry name" value="WD40"/>
    <property type="match status" value="1"/>
</dbReference>
<dbReference type="InterPro" id="IPR019775">
    <property type="entry name" value="WD40_repeat_CS"/>
</dbReference>
<dbReference type="InterPro" id="IPR001680">
    <property type="entry name" value="WD40_rpt"/>
</dbReference>
<dbReference type="Pfam" id="PF08324">
    <property type="entry name" value="PUL"/>
    <property type="match status" value="1"/>
</dbReference>
<dbReference type="GO" id="GO:0005737">
    <property type="term" value="C:cytoplasm"/>
    <property type="evidence" value="ECO:0007669"/>
    <property type="project" value="UniProtKB-SubCell"/>
</dbReference>
<evidence type="ECO:0000259" key="8">
    <source>
        <dbReference type="PROSITE" id="PS51396"/>
    </source>
</evidence>
<dbReference type="Pfam" id="PF09070">
    <property type="entry name" value="PFU"/>
    <property type="match status" value="1"/>
</dbReference>
<comment type="similarity">
    <text evidence="2">Belongs to the WD repeat PLAP family.</text>
</comment>
<dbReference type="InterPro" id="IPR015943">
    <property type="entry name" value="WD40/YVTN_repeat-like_dom_sf"/>
</dbReference>
<feature type="repeat" description="WD" evidence="6">
    <location>
        <begin position="143"/>
        <end position="182"/>
    </location>
</feature>
<reference evidence="9 10" key="1">
    <citation type="journal article" date="2018" name="Gigascience">
        <title>Genomes of trombidid mites reveal novel predicted allergens and laterally-transferred genes associated with secondary metabolism.</title>
        <authorList>
            <person name="Dong X."/>
            <person name="Chaisiri K."/>
            <person name="Xia D."/>
            <person name="Armstrong S.D."/>
            <person name="Fang Y."/>
            <person name="Donnelly M.J."/>
            <person name="Kadowaki T."/>
            <person name="McGarry J.W."/>
            <person name="Darby A.C."/>
            <person name="Makepeace B.L."/>
        </authorList>
    </citation>
    <scope>NUCLEOTIDE SEQUENCE [LARGE SCALE GENOMIC DNA]</scope>
    <source>
        <strain evidence="9">UoL-WK</strain>
    </source>
</reference>
<dbReference type="OrthoDB" id="10265988at2759"/>
<dbReference type="GO" id="GO:0043161">
    <property type="term" value="P:proteasome-mediated ubiquitin-dependent protein catabolic process"/>
    <property type="evidence" value="ECO:0007669"/>
    <property type="project" value="TreeGrafter"/>
</dbReference>
<comment type="subcellular location">
    <subcellularLocation>
        <location evidence="1">Cytoplasm</location>
    </subcellularLocation>
</comment>
<dbReference type="AlphaFoldDB" id="A0A3S3SPI2"/>
<dbReference type="GO" id="GO:0010992">
    <property type="term" value="P:ubiquitin recycling"/>
    <property type="evidence" value="ECO:0007669"/>
    <property type="project" value="TreeGrafter"/>
</dbReference>
<dbReference type="PANTHER" id="PTHR19849">
    <property type="entry name" value="PHOSPHOLIPASE A-2-ACTIVATING PROTEIN"/>
    <property type="match status" value="1"/>
</dbReference>
<dbReference type="PROSITE" id="PS51396">
    <property type="entry name" value="PUL"/>
    <property type="match status" value="1"/>
</dbReference>
<organism evidence="9 10">
    <name type="scientific">Dinothrombium tinctorium</name>
    <dbReference type="NCBI Taxonomy" id="1965070"/>
    <lineage>
        <taxon>Eukaryota</taxon>
        <taxon>Metazoa</taxon>
        <taxon>Ecdysozoa</taxon>
        <taxon>Arthropoda</taxon>
        <taxon>Chelicerata</taxon>
        <taxon>Arachnida</taxon>
        <taxon>Acari</taxon>
        <taxon>Acariformes</taxon>
        <taxon>Trombidiformes</taxon>
        <taxon>Prostigmata</taxon>
        <taxon>Anystina</taxon>
        <taxon>Parasitengona</taxon>
        <taxon>Trombidioidea</taxon>
        <taxon>Trombidiidae</taxon>
        <taxon>Dinothrombium</taxon>
    </lineage>
</organism>
<keyword evidence="4 6" id="KW-0853">WD repeat</keyword>
<proteinExistence type="inferred from homology"/>
<feature type="repeat" description="WD" evidence="6">
    <location>
        <begin position="223"/>
        <end position="254"/>
    </location>
</feature>
<dbReference type="InterPro" id="IPR020472">
    <property type="entry name" value="WD40_PAC1"/>
</dbReference>
<dbReference type="Gene3D" id="2.130.10.10">
    <property type="entry name" value="YVTN repeat-like/Quinoprotein amine dehydrogenase"/>
    <property type="match status" value="1"/>
</dbReference>
<keyword evidence="10" id="KW-1185">Reference proteome</keyword>
<dbReference type="PROSITE" id="PS00678">
    <property type="entry name" value="WD_REPEATS_1"/>
    <property type="match status" value="1"/>
</dbReference>
<dbReference type="PRINTS" id="PR00320">
    <property type="entry name" value="GPROTEINBRPT"/>
</dbReference>
<dbReference type="PROSITE" id="PS51394">
    <property type="entry name" value="PFU"/>
    <property type="match status" value="1"/>
</dbReference>
<evidence type="ECO:0000259" key="7">
    <source>
        <dbReference type="PROSITE" id="PS51394"/>
    </source>
</evidence>
<keyword evidence="5" id="KW-0677">Repeat</keyword>
<evidence type="ECO:0000256" key="2">
    <source>
        <dbReference type="ARBA" id="ARBA00008495"/>
    </source>
</evidence>
<dbReference type="PANTHER" id="PTHR19849:SF0">
    <property type="entry name" value="PHOSPHOLIPASE A-2-ACTIVATING PROTEIN"/>
    <property type="match status" value="1"/>
</dbReference>